<sequence>MNALTSTFDVATQAAWQNVIASNTNLLLLSIRVATTLALTPVLYAISMPATARVVLILTLSVTLAAGMGPADPTAQVRPELGSLTVAALRELALGATLGLGILLAFGAFAMAGQLLDIQIGFGVAQVFDPVSRRQASVLTSGFQQLGVLVFFLLNGHHALLRGLAYSAERFVPGRSWGLEAAVAVTVPQVGALFALGFALVAPVVFFILLTELALGVVARNLPQMNMFTMGIPVKILVGLVALSLWSTGLGAVMDRVYAGIARSWQTIFTSQAAHKGGVLFCCGTLVLDRQEG</sequence>
<dbReference type="AlphaFoldDB" id="A0A9X2ANM6"/>
<feature type="transmembrane region" description="Helical" evidence="7">
    <location>
        <begin position="177"/>
        <end position="210"/>
    </location>
</feature>
<evidence type="ECO:0000256" key="7">
    <source>
        <dbReference type="SAM" id="Phobius"/>
    </source>
</evidence>
<accession>A0A9X2ANM6</accession>
<dbReference type="RefSeq" id="WP_243307215.1">
    <property type="nucleotide sequence ID" value="NZ_JALGBI010000001.1"/>
</dbReference>
<protein>
    <submittedName>
        <fullName evidence="8">Flagellar biosynthetic protein FliR</fullName>
    </submittedName>
</protein>
<evidence type="ECO:0000313" key="8">
    <source>
        <dbReference type="EMBL" id="MCJ0764554.1"/>
    </source>
</evidence>
<keyword evidence="3" id="KW-1003">Cell membrane</keyword>
<keyword evidence="8" id="KW-0282">Flagellum</keyword>
<feature type="transmembrane region" description="Helical" evidence="7">
    <location>
        <begin position="26"/>
        <end position="46"/>
    </location>
</feature>
<evidence type="ECO:0000256" key="1">
    <source>
        <dbReference type="ARBA" id="ARBA00004651"/>
    </source>
</evidence>
<dbReference type="GO" id="GO:0006605">
    <property type="term" value="P:protein targeting"/>
    <property type="evidence" value="ECO:0007669"/>
    <property type="project" value="InterPro"/>
</dbReference>
<feature type="transmembrane region" description="Helical" evidence="7">
    <location>
        <begin position="52"/>
        <end position="71"/>
    </location>
</feature>
<evidence type="ECO:0000256" key="3">
    <source>
        <dbReference type="ARBA" id="ARBA00022475"/>
    </source>
</evidence>
<keyword evidence="8" id="KW-0966">Cell projection</keyword>
<gene>
    <name evidence="8" type="ORF">MMF98_15150</name>
</gene>
<keyword evidence="4 7" id="KW-0812">Transmembrane</keyword>
<comment type="caution">
    <text evidence="8">The sequence shown here is derived from an EMBL/GenBank/DDBJ whole genome shotgun (WGS) entry which is preliminary data.</text>
</comment>
<dbReference type="EMBL" id="JALGBI010000001">
    <property type="protein sequence ID" value="MCJ0764554.1"/>
    <property type="molecule type" value="Genomic_DNA"/>
</dbReference>
<evidence type="ECO:0000256" key="5">
    <source>
        <dbReference type="ARBA" id="ARBA00022989"/>
    </source>
</evidence>
<feature type="transmembrane region" description="Helical" evidence="7">
    <location>
        <begin position="230"/>
        <end position="253"/>
    </location>
</feature>
<reference evidence="8" key="1">
    <citation type="submission" date="2022-03" db="EMBL/GenBank/DDBJ databases">
        <authorList>
            <person name="Woo C.Y."/>
        </authorList>
    </citation>
    <scope>NUCLEOTIDE SEQUENCE</scope>
    <source>
        <strain evidence="8">CYS-02</strain>
    </source>
</reference>
<name>A0A9X2ANM6_9BURK</name>
<evidence type="ECO:0000256" key="6">
    <source>
        <dbReference type="ARBA" id="ARBA00023136"/>
    </source>
</evidence>
<feature type="transmembrane region" description="Helical" evidence="7">
    <location>
        <begin position="92"/>
        <end position="116"/>
    </location>
</feature>
<keyword evidence="8" id="KW-0969">Cilium</keyword>
<evidence type="ECO:0000256" key="2">
    <source>
        <dbReference type="ARBA" id="ARBA00009772"/>
    </source>
</evidence>
<dbReference type="PANTHER" id="PTHR30065">
    <property type="entry name" value="FLAGELLAR BIOSYNTHETIC PROTEIN FLIR"/>
    <property type="match status" value="1"/>
</dbReference>
<comment type="similarity">
    <text evidence="2">Belongs to the FliR/MopE/SpaR family.</text>
</comment>
<dbReference type="PANTHER" id="PTHR30065:SF1">
    <property type="entry name" value="SURFACE PRESENTATION OF ANTIGENS PROTEIN SPAR"/>
    <property type="match status" value="1"/>
</dbReference>
<dbReference type="PRINTS" id="PR00953">
    <property type="entry name" value="TYPE3IMRPROT"/>
</dbReference>
<proteinExistence type="inferred from homology"/>
<keyword evidence="9" id="KW-1185">Reference proteome</keyword>
<evidence type="ECO:0000313" key="9">
    <source>
        <dbReference type="Proteomes" id="UP001139447"/>
    </source>
</evidence>
<keyword evidence="5 7" id="KW-1133">Transmembrane helix</keyword>
<evidence type="ECO:0000256" key="4">
    <source>
        <dbReference type="ARBA" id="ARBA00022692"/>
    </source>
</evidence>
<keyword evidence="6 7" id="KW-0472">Membrane</keyword>
<comment type="subcellular location">
    <subcellularLocation>
        <location evidence="1">Cell membrane</location>
        <topology evidence="1">Multi-pass membrane protein</topology>
    </subcellularLocation>
</comment>
<dbReference type="Proteomes" id="UP001139447">
    <property type="component" value="Unassembled WGS sequence"/>
</dbReference>
<dbReference type="InterPro" id="IPR002010">
    <property type="entry name" value="T3SS_IM_R"/>
</dbReference>
<dbReference type="Pfam" id="PF01311">
    <property type="entry name" value="Bac_export_1"/>
    <property type="match status" value="1"/>
</dbReference>
<dbReference type="GO" id="GO:0005886">
    <property type="term" value="C:plasma membrane"/>
    <property type="evidence" value="ECO:0007669"/>
    <property type="project" value="UniProtKB-SubCell"/>
</dbReference>
<organism evidence="8 9">
    <name type="scientific">Variovorax terrae</name>
    <dbReference type="NCBI Taxonomy" id="2923278"/>
    <lineage>
        <taxon>Bacteria</taxon>
        <taxon>Pseudomonadati</taxon>
        <taxon>Pseudomonadota</taxon>
        <taxon>Betaproteobacteria</taxon>
        <taxon>Burkholderiales</taxon>
        <taxon>Comamonadaceae</taxon>
        <taxon>Variovorax</taxon>
    </lineage>
</organism>